<feature type="transmembrane region" description="Helical" evidence="1">
    <location>
        <begin position="123"/>
        <end position="141"/>
    </location>
</feature>
<name>A0AAE0NLU7_9PEZI</name>
<evidence type="ECO:0000313" key="2">
    <source>
        <dbReference type="EMBL" id="KAK3383868.1"/>
    </source>
</evidence>
<reference evidence="2" key="1">
    <citation type="journal article" date="2023" name="Mol. Phylogenet. Evol.">
        <title>Genome-scale phylogeny and comparative genomics of the fungal order Sordariales.</title>
        <authorList>
            <person name="Hensen N."/>
            <person name="Bonometti L."/>
            <person name="Westerberg I."/>
            <person name="Brannstrom I.O."/>
            <person name="Guillou S."/>
            <person name="Cros-Aarteil S."/>
            <person name="Calhoun S."/>
            <person name="Haridas S."/>
            <person name="Kuo A."/>
            <person name="Mondo S."/>
            <person name="Pangilinan J."/>
            <person name="Riley R."/>
            <person name="LaButti K."/>
            <person name="Andreopoulos B."/>
            <person name="Lipzen A."/>
            <person name="Chen C."/>
            <person name="Yan M."/>
            <person name="Daum C."/>
            <person name="Ng V."/>
            <person name="Clum A."/>
            <person name="Steindorff A."/>
            <person name="Ohm R.A."/>
            <person name="Martin F."/>
            <person name="Silar P."/>
            <person name="Natvig D.O."/>
            <person name="Lalanne C."/>
            <person name="Gautier V."/>
            <person name="Ament-Velasquez S.L."/>
            <person name="Kruys A."/>
            <person name="Hutchinson M.I."/>
            <person name="Powell A.J."/>
            <person name="Barry K."/>
            <person name="Miller A.N."/>
            <person name="Grigoriev I.V."/>
            <person name="Debuchy R."/>
            <person name="Gladieux P."/>
            <person name="Hiltunen Thoren M."/>
            <person name="Johannesson H."/>
        </authorList>
    </citation>
    <scope>NUCLEOTIDE SEQUENCE</scope>
    <source>
        <strain evidence="2">CBS 958.72</strain>
    </source>
</reference>
<evidence type="ECO:0000256" key="1">
    <source>
        <dbReference type="SAM" id="Phobius"/>
    </source>
</evidence>
<keyword evidence="1" id="KW-1133">Transmembrane helix</keyword>
<comment type="caution">
    <text evidence="2">The sequence shown here is derived from an EMBL/GenBank/DDBJ whole genome shotgun (WGS) entry which is preliminary data.</text>
</comment>
<gene>
    <name evidence="2" type="ORF">B0T24DRAFT_588482</name>
</gene>
<dbReference type="AlphaFoldDB" id="A0AAE0NLU7"/>
<keyword evidence="3" id="KW-1185">Reference proteome</keyword>
<proteinExistence type="predicted"/>
<dbReference type="EMBL" id="JAULSN010000001">
    <property type="protein sequence ID" value="KAK3383868.1"/>
    <property type="molecule type" value="Genomic_DNA"/>
</dbReference>
<accession>A0AAE0NLU7</accession>
<evidence type="ECO:0000313" key="3">
    <source>
        <dbReference type="Proteomes" id="UP001287356"/>
    </source>
</evidence>
<keyword evidence="1" id="KW-0472">Membrane</keyword>
<reference evidence="2" key="2">
    <citation type="submission" date="2023-06" db="EMBL/GenBank/DDBJ databases">
        <authorList>
            <consortium name="Lawrence Berkeley National Laboratory"/>
            <person name="Haridas S."/>
            <person name="Hensen N."/>
            <person name="Bonometti L."/>
            <person name="Westerberg I."/>
            <person name="Brannstrom I.O."/>
            <person name="Guillou S."/>
            <person name="Cros-Aarteil S."/>
            <person name="Calhoun S."/>
            <person name="Kuo A."/>
            <person name="Mondo S."/>
            <person name="Pangilinan J."/>
            <person name="Riley R."/>
            <person name="Labutti K."/>
            <person name="Andreopoulos B."/>
            <person name="Lipzen A."/>
            <person name="Chen C."/>
            <person name="Yanf M."/>
            <person name="Daum C."/>
            <person name="Ng V."/>
            <person name="Clum A."/>
            <person name="Steindorff A."/>
            <person name="Ohm R."/>
            <person name="Martin F."/>
            <person name="Silar P."/>
            <person name="Natvig D."/>
            <person name="Lalanne C."/>
            <person name="Gautier V."/>
            <person name="Ament-Velasquez S.L."/>
            <person name="Kruys A."/>
            <person name="Hutchinson M.I."/>
            <person name="Powell A.J."/>
            <person name="Barry K."/>
            <person name="Miller A.N."/>
            <person name="Grigoriev I.V."/>
            <person name="Debuchy R."/>
            <person name="Gladieux P."/>
            <person name="Thoren M.H."/>
            <person name="Johannesson H."/>
        </authorList>
    </citation>
    <scope>NUCLEOTIDE SEQUENCE</scope>
    <source>
        <strain evidence="2">CBS 958.72</strain>
    </source>
</reference>
<sequence>MPVALLQGGQPELVVRRCWQLPGLNENLYLTCGVSYSDDHDRYLGKPLSNEGRVNIGPQRTVKHLPCFQKDEVAARHVVCIFLDTSEWININRTSGPPRHTTGVSARFWAVPKGGRVSFIPSHYFACWTLLVLLLLFTPNYNPKVTRKRRLGLAKAGIVSLTCDRAREQPAPAGA</sequence>
<protein>
    <submittedName>
        <fullName evidence="2">Uncharacterized protein</fullName>
    </submittedName>
</protein>
<dbReference type="Proteomes" id="UP001287356">
    <property type="component" value="Unassembled WGS sequence"/>
</dbReference>
<organism evidence="2 3">
    <name type="scientific">Lasiosphaeria ovina</name>
    <dbReference type="NCBI Taxonomy" id="92902"/>
    <lineage>
        <taxon>Eukaryota</taxon>
        <taxon>Fungi</taxon>
        <taxon>Dikarya</taxon>
        <taxon>Ascomycota</taxon>
        <taxon>Pezizomycotina</taxon>
        <taxon>Sordariomycetes</taxon>
        <taxon>Sordariomycetidae</taxon>
        <taxon>Sordariales</taxon>
        <taxon>Lasiosphaeriaceae</taxon>
        <taxon>Lasiosphaeria</taxon>
    </lineage>
</organism>
<keyword evidence="1" id="KW-0812">Transmembrane</keyword>